<reference evidence="1" key="2">
    <citation type="submission" date="2020-11" db="EMBL/GenBank/DDBJ databases">
        <authorList>
            <person name="McCartney M.A."/>
            <person name="Auch B."/>
            <person name="Kono T."/>
            <person name="Mallez S."/>
            <person name="Becker A."/>
            <person name="Gohl D.M."/>
            <person name="Silverstein K.A.T."/>
            <person name="Koren S."/>
            <person name="Bechman K.B."/>
            <person name="Herman A."/>
            <person name="Abrahante J.E."/>
            <person name="Garbe J."/>
        </authorList>
    </citation>
    <scope>NUCLEOTIDE SEQUENCE</scope>
    <source>
        <strain evidence="1">Duluth1</strain>
        <tissue evidence="1">Whole animal</tissue>
    </source>
</reference>
<evidence type="ECO:0000313" key="1">
    <source>
        <dbReference type="EMBL" id="KAH3838737.1"/>
    </source>
</evidence>
<accession>A0A9D4KGA3</accession>
<dbReference type="AlphaFoldDB" id="A0A9D4KGA3"/>
<protein>
    <submittedName>
        <fullName evidence="1">Uncharacterized protein</fullName>
    </submittedName>
</protein>
<name>A0A9D4KGA3_DREPO</name>
<evidence type="ECO:0000313" key="2">
    <source>
        <dbReference type="Proteomes" id="UP000828390"/>
    </source>
</evidence>
<reference evidence="1" key="1">
    <citation type="journal article" date="2019" name="bioRxiv">
        <title>The Genome of the Zebra Mussel, Dreissena polymorpha: A Resource for Invasive Species Research.</title>
        <authorList>
            <person name="McCartney M.A."/>
            <person name="Auch B."/>
            <person name="Kono T."/>
            <person name="Mallez S."/>
            <person name="Zhang Y."/>
            <person name="Obille A."/>
            <person name="Becker A."/>
            <person name="Abrahante J.E."/>
            <person name="Garbe J."/>
            <person name="Badalamenti J.P."/>
            <person name="Herman A."/>
            <person name="Mangelson H."/>
            <person name="Liachko I."/>
            <person name="Sullivan S."/>
            <person name="Sone E.D."/>
            <person name="Koren S."/>
            <person name="Silverstein K.A.T."/>
            <person name="Beckman K.B."/>
            <person name="Gohl D.M."/>
        </authorList>
    </citation>
    <scope>NUCLEOTIDE SEQUENCE</scope>
    <source>
        <strain evidence="1">Duluth1</strain>
        <tissue evidence="1">Whole animal</tissue>
    </source>
</reference>
<organism evidence="1 2">
    <name type="scientific">Dreissena polymorpha</name>
    <name type="common">Zebra mussel</name>
    <name type="synonym">Mytilus polymorpha</name>
    <dbReference type="NCBI Taxonomy" id="45954"/>
    <lineage>
        <taxon>Eukaryota</taxon>
        <taxon>Metazoa</taxon>
        <taxon>Spiralia</taxon>
        <taxon>Lophotrochozoa</taxon>
        <taxon>Mollusca</taxon>
        <taxon>Bivalvia</taxon>
        <taxon>Autobranchia</taxon>
        <taxon>Heteroconchia</taxon>
        <taxon>Euheterodonta</taxon>
        <taxon>Imparidentia</taxon>
        <taxon>Neoheterodontei</taxon>
        <taxon>Myida</taxon>
        <taxon>Dreissenoidea</taxon>
        <taxon>Dreissenidae</taxon>
        <taxon>Dreissena</taxon>
    </lineage>
</organism>
<dbReference type="EMBL" id="JAIWYP010000004">
    <property type="protein sequence ID" value="KAH3838737.1"/>
    <property type="molecule type" value="Genomic_DNA"/>
</dbReference>
<sequence>METLLKFDPDLREHSLSVQANVTEYETGEVRILQKEISFHSSAIELEFLTYSTDVYRPGFPFSTYVR</sequence>
<gene>
    <name evidence="1" type="ORF">DPMN_112151</name>
</gene>
<proteinExistence type="predicted"/>
<comment type="caution">
    <text evidence="1">The sequence shown here is derived from an EMBL/GenBank/DDBJ whole genome shotgun (WGS) entry which is preliminary data.</text>
</comment>
<dbReference type="Proteomes" id="UP000828390">
    <property type="component" value="Unassembled WGS sequence"/>
</dbReference>
<keyword evidence="2" id="KW-1185">Reference proteome</keyword>